<dbReference type="SUPFAM" id="SSF51735">
    <property type="entry name" value="NAD(P)-binding Rossmann-fold domains"/>
    <property type="match status" value="1"/>
</dbReference>
<dbReference type="InterPro" id="IPR055170">
    <property type="entry name" value="GFO_IDH_MocA-like_dom"/>
</dbReference>
<proteinExistence type="inferred from homology"/>
<evidence type="ECO:0000313" key="5">
    <source>
        <dbReference type="Proteomes" id="UP000045706"/>
    </source>
</evidence>
<dbReference type="InterPro" id="IPR000683">
    <property type="entry name" value="Gfo/Idh/MocA-like_OxRdtase_N"/>
</dbReference>
<name>A0A0G4NNA2_VERLO</name>
<accession>A0A0G4NNA2</accession>
<protein>
    <recommendedName>
        <fullName evidence="6">Gfo/Idh/MocA-like oxidoreductase N-terminal domain-containing protein</fullName>
    </recommendedName>
</protein>
<evidence type="ECO:0000313" key="4">
    <source>
        <dbReference type="EMBL" id="CRK47948.1"/>
    </source>
</evidence>
<feature type="non-terminal residue" evidence="4">
    <location>
        <position position="249"/>
    </location>
</feature>
<feature type="domain" description="GFO/IDH/MocA-like oxidoreductase" evidence="3">
    <location>
        <begin position="102"/>
        <end position="211"/>
    </location>
</feature>
<evidence type="ECO:0000259" key="3">
    <source>
        <dbReference type="Pfam" id="PF22725"/>
    </source>
</evidence>
<evidence type="ECO:0000256" key="1">
    <source>
        <dbReference type="ARBA" id="ARBA00010928"/>
    </source>
</evidence>
<dbReference type="Pfam" id="PF22725">
    <property type="entry name" value="GFO_IDH_MocA_C3"/>
    <property type="match status" value="1"/>
</dbReference>
<comment type="similarity">
    <text evidence="1">Belongs to the Gfo/Idh/MocA family.</text>
</comment>
<sequence length="249" mass="26736">MGSDKRIRFAVIGAGLIGPRHAQTVMENPNTELVAIVDPLESNATLARDLDIAHYQSLHVPLAKQLASAGVHVLVEKPVSVDITSGKNLVRHVSATGVRALTVVSSGTLGTIVAVNGLWALRKPDEYFQHPAAWRQTEAGGVVLINMVHKVDLLRFLFGPITSVHAEKTLSQRGFEADEGAALTLRFRSGVVGSFVLADTVALSVPHMRIMCVNCQPRLDSAGTKEMLHISRGSEAMSITGMSHHMQLG</sequence>
<evidence type="ECO:0000259" key="2">
    <source>
        <dbReference type="Pfam" id="PF01408"/>
    </source>
</evidence>
<dbReference type="Pfam" id="PF01408">
    <property type="entry name" value="GFO_IDH_MocA"/>
    <property type="match status" value="1"/>
</dbReference>
<dbReference type="AlphaFoldDB" id="A0A0G4NNA2"/>
<evidence type="ECO:0008006" key="6">
    <source>
        <dbReference type="Google" id="ProtNLM"/>
    </source>
</evidence>
<dbReference type="SUPFAM" id="SSF55347">
    <property type="entry name" value="Glyceraldehyde-3-phosphate dehydrogenase-like, C-terminal domain"/>
    <property type="match status" value="1"/>
</dbReference>
<feature type="domain" description="Gfo/Idh/MocA-like oxidoreductase N-terminal" evidence="2">
    <location>
        <begin position="7"/>
        <end position="58"/>
    </location>
</feature>
<dbReference type="PANTHER" id="PTHR43377">
    <property type="entry name" value="BILIVERDIN REDUCTASE A"/>
    <property type="match status" value="1"/>
</dbReference>
<dbReference type="InterPro" id="IPR051450">
    <property type="entry name" value="Gfo/Idh/MocA_Oxidoreductases"/>
</dbReference>
<dbReference type="Proteomes" id="UP000045706">
    <property type="component" value="Unassembled WGS sequence"/>
</dbReference>
<organism evidence="4 5">
    <name type="scientific">Verticillium longisporum</name>
    <name type="common">Verticillium dahliae var. longisporum</name>
    <dbReference type="NCBI Taxonomy" id="100787"/>
    <lineage>
        <taxon>Eukaryota</taxon>
        <taxon>Fungi</taxon>
        <taxon>Dikarya</taxon>
        <taxon>Ascomycota</taxon>
        <taxon>Pezizomycotina</taxon>
        <taxon>Sordariomycetes</taxon>
        <taxon>Hypocreomycetidae</taxon>
        <taxon>Glomerellales</taxon>
        <taxon>Plectosphaerellaceae</taxon>
        <taxon>Verticillium</taxon>
    </lineage>
</organism>
<dbReference type="PANTHER" id="PTHR43377:SF1">
    <property type="entry name" value="BILIVERDIN REDUCTASE A"/>
    <property type="match status" value="1"/>
</dbReference>
<dbReference type="GO" id="GO:0000166">
    <property type="term" value="F:nucleotide binding"/>
    <property type="evidence" value="ECO:0007669"/>
    <property type="project" value="InterPro"/>
</dbReference>
<dbReference type="Gene3D" id="3.30.360.10">
    <property type="entry name" value="Dihydrodipicolinate Reductase, domain 2"/>
    <property type="match status" value="1"/>
</dbReference>
<reference evidence="5" key="1">
    <citation type="submission" date="2015-05" db="EMBL/GenBank/DDBJ databases">
        <authorList>
            <person name="Fogelqvist Johan"/>
        </authorList>
    </citation>
    <scope>NUCLEOTIDE SEQUENCE [LARGE SCALE GENOMIC DNA]</scope>
</reference>
<dbReference type="EMBL" id="CVQI01037161">
    <property type="protein sequence ID" value="CRK47948.1"/>
    <property type="molecule type" value="Genomic_DNA"/>
</dbReference>
<gene>
    <name evidence="4" type="ORF">BN1723_007826</name>
</gene>
<dbReference type="InterPro" id="IPR036291">
    <property type="entry name" value="NAD(P)-bd_dom_sf"/>
</dbReference>
<dbReference type="Gene3D" id="3.40.50.720">
    <property type="entry name" value="NAD(P)-binding Rossmann-like Domain"/>
    <property type="match status" value="2"/>
</dbReference>